<evidence type="ECO:0000256" key="14">
    <source>
        <dbReference type="ARBA" id="ARBA00079807"/>
    </source>
</evidence>
<evidence type="ECO:0000313" key="18">
    <source>
        <dbReference type="Proteomes" id="UP000255328"/>
    </source>
</evidence>
<dbReference type="NCBIfam" id="TIGR01091">
    <property type="entry name" value="upp"/>
    <property type="match status" value="1"/>
</dbReference>
<dbReference type="NCBIfam" id="NF001097">
    <property type="entry name" value="PRK00129.1"/>
    <property type="match status" value="1"/>
</dbReference>
<keyword evidence="6 15" id="KW-0808">Transferase</keyword>
<name>A0A377GYG8_9FUSO</name>
<dbReference type="HAMAP" id="MF_01218_B">
    <property type="entry name" value="Upp_B"/>
    <property type="match status" value="1"/>
</dbReference>
<feature type="binding site" evidence="15">
    <location>
        <position position="77"/>
    </location>
    <ligand>
        <name>5-phospho-alpha-D-ribose 1-diphosphate</name>
        <dbReference type="ChEBI" id="CHEBI:58017"/>
    </ligand>
</feature>
<feature type="binding site" evidence="15">
    <location>
        <begin position="197"/>
        <end position="199"/>
    </location>
    <ligand>
        <name>uracil</name>
        <dbReference type="ChEBI" id="CHEBI:17568"/>
    </ligand>
</feature>
<comment type="function">
    <text evidence="12 15">Catalyzes the conversion of uracil and 5-phospho-alpha-D-ribose 1-diphosphate (PRPP) to UMP and diphosphate.</text>
</comment>
<evidence type="ECO:0000256" key="3">
    <source>
        <dbReference type="ARBA" id="ARBA00011894"/>
    </source>
</evidence>
<dbReference type="RefSeq" id="WP_115270646.1">
    <property type="nucleotide sequence ID" value="NZ_UGGU01000003.1"/>
</dbReference>
<gene>
    <name evidence="15 17" type="primary">upp</name>
    <name evidence="17" type="ORF">NCTC10723_01376</name>
</gene>
<evidence type="ECO:0000256" key="13">
    <source>
        <dbReference type="ARBA" id="ARBA00072146"/>
    </source>
</evidence>
<dbReference type="PANTHER" id="PTHR32315">
    <property type="entry name" value="ADENINE PHOSPHORIBOSYLTRANSFERASE"/>
    <property type="match status" value="1"/>
</dbReference>
<protein>
    <recommendedName>
        <fullName evidence="13 15">Uracil phosphoribosyltransferase</fullName>
        <ecNumber evidence="3 15">2.4.2.9</ecNumber>
    </recommendedName>
    <alternativeName>
        <fullName evidence="10 15">UMP pyrophosphorylase</fullName>
    </alternativeName>
    <alternativeName>
        <fullName evidence="14 15">UPRTase</fullName>
    </alternativeName>
</protein>
<dbReference type="InterPro" id="IPR034332">
    <property type="entry name" value="Upp_B"/>
</dbReference>
<dbReference type="UniPathway" id="UPA00574">
    <property type="reaction ID" value="UER00636"/>
</dbReference>
<dbReference type="EC" id="2.4.2.9" evidence="3 15"/>
<dbReference type="InterPro" id="IPR029057">
    <property type="entry name" value="PRTase-like"/>
</dbReference>
<feature type="binding site" evidence="15">
    <location>
        <position position="102"/>
    </location>
    <ligand>
        <name>5-phospho-alpha-D-ribose 1-diphosphate</name>
        <dbReference type="ChEBI" id="CHEBI:58017"/>
    </ligand>
</feature>
<evidence type="ECO:0000256" key="6">
    <source>
        <dbReference type="ARBA" id="ARBA00022679"/>
    </source>
</evidence>
<dbReference type="Proteomes" id="UP000255328">
    <property type="component" value="Unassembled WGS sequence"/>
</dbReference>
<evidence type="ECO:0000256" key="9">
    <source>
        <dbReference type="ARBA" id="ARBA00023134"/>
    </source>
</evidence>
<comment type="catalytic activity">
    <reaction evidence="11 15">
        <text>UMP + diphosphate = 5-phospho-alpha-D-ribose 1-diphosphate + uracil</text>
        <dbReference type="Rhea" id="RHEA:13017"/>
        <dbReference type="ChEBI" id="CHEBI:17568"/>
        <dbReference type="ChEBI" id="CHEBI:33019"/>
        <dbReference type="ChEBI" id="CHEBI:57865"/>
        <dbReference type="ChEBI" id="CHEBI:58017"/>
        <dbReference type="EC" id="2.4.2.9"/>
    </reaction>
</comment>
<feature type="binding site" evidence="15">
    <location>
        <position position="192"/>
    </location>
    <ligand>
        <name>uracil</name>
        <dbReference type="ChEBI" id="CHEBI:17568"/>
    </ligand>
</feature>
<dbReference type="GO" id="GO:0000287">
    <property type="term" value="F:magnesium ion binding"/>
    <property type="evidence" value="ECO:0007669"/>
    <property type="project" value="UniProtKB-UniRule"/>
</dbReference>
<keyword evidence="4 15" id="KW-0021">Allosteric enzyme</keyword>
<dbReference type="EMBL" id="UGGU01000003">
    <property type="protein sequence ID" value="STO31913.1"/>
    <property type="molecule type" value="Genomic_DNA"/>
</dbReference>
<organism evidence="17 18">
    <name type="scientific">Fusobacterium necrogenes</name>
    <dbReference type="NCBI Taxonomy" id="858"/>
    <lineage>
        <taxon>Bacteria</taxon>
        <taxon>Fusobacteriati</taxon>
        <taxon>Fusobacteriota</taxon>
        <taxon>Fusobacteriia</taxon>
        <taxon>Fusobacteriales</taxon>
        <taxon>Fusobacteriaceae</taxon>
        <taxon>Fusobacterium</taxon>
    </lineage>
</organism>
<dbReference type="Gene3D" id="3.40.50.2020">
    <property type="match status" value="1"/>
</dbReference>
<dbReference type="OrthoDB" id="9781675at2"/>
<evidence type="ECO:0000256" key="7">
    <source>
        <dbReference type="ARBA" id="ARBA00022741"/>
    </source>
</evidence>
<dbReference type="InterPro" id="IPR005765">
    <property type="entry name" value="UPRT"/>
</dbReference>
<feature type="binding site" evidence="15">
    <location>
        <begin position="129"/>
        <end position="137"/>
    </location>
    <ligand>
        <name>5-phospho-alpha-D-ribose 1-diphosphate</name>
        <dbReference type="ChEBI" id="CHEBI:58017"/>
    </ligand>
</feature>
<feature type="domain" description="Phosphoribosyltransferase" evidence="16">
    <location>
        <begin position="7"/>
        <end position="206"/>
    </location>
</feature>
<sequence>MAVIEINHPLIQHKLTIMRSIETDTKSFRENLNEIAKLMTYEATKNLKLQDKEVTTPLMTTIGCELQDRLAIVPILRAGLGMTDGILDLMPTAKVGHIGVYRNEETLEPVYYYCKLPVDITSRKVIVVDPMLATGGSAVYAIDYLKNSGVKDIIFMCLVAAPEGIAKLLNKHPDVAIYTAKIDQGLTAEGYIYPGLGDCGDRIFGTK</sequence>
<evidence type="ECO:0000256" key="12">
    <source>
        <dbReference type="ARBA" id="ARBA00056901"/>
    </source>
</evidence>
<evidence type="ECO:0000256" key="5">
    <source>
        <dbReference type="ARBA" id="ARBA00022676"/>
    </source>
</evidence>
<comment type="similarity">
    <text evidence="2 15">Belongs to the UPRTase family.</text>
</comment>
<keyword evidence="5 15" id="KW-0328">Glycosyltransferase</keyword>
<keyword evidence="7 15" id="KW-0547">Nucleotide-binding</keyword>
<proteinExistence type="inferred from homology"/>
<accession>A0A377GYG8</accession>
<reference evidence="17 18" key="1">
    <citation type="submission" date="2018-06" db="EMBL/GenBank/DDBJ databases">
        <authorList>
            <consortium name="Pathogen Informatics"/>
            <person name="Doyle S."/>
        </authorList>
    </citation>
    <scope>NUCLEOTIDE SEQUENCE [LARGE SCALE GENOMIC DNA]</scope>
    <source>
        <strain evidence="17 18">NCTC10723</strain>
    </source>
</reference>
<dbReference type="Pfam" id="PF14681">
    <property type="entry name" value="UPRTase"/>
    <property type="match status" value="1"/>
</dbReference>
<feature type="binding site" evidence="15">
    <location>
        <position position="198"/>
    </location>
    <ligand>
        <name>5-phospho-alpha-D-ribose 1-diphosphate</name>
        <dbReference type="ChEBI" id="CHEBI:58017"/>
    </ligand>
</feature>
<dbReference type="GO" id="GO:0044206">
    <property type="term" value="P:UMP salvage"/>
    <property type="evidence" value="ECO:0007669"/>
    <property type="project" value="UniProtKB-UniRule"/>
</dbReference>
<evidence type="ECO:0000256" key="1">
    <source>
        <dbReference type="ARBA" id="ARBA00005180"/>
    </source>
</evidence>
<evidence type="ECO:0000256" key="11">
    <source>
        <dbReference type="ARBA" id="ARBA00052919"/>
    </source>
</evidence>
<dbReference type="GO" id="GO:0006223">
    <property type="term" value="P:uracil salvage"/>
    <property type="evidence" value="ECO:0007669"/>
    <property type="project" value="InterPro"/>
</dbReference>
<evidence type="ECO:0000256" key="15">
    <source>
        <dbReference type="HAMAP-Rule" id="MF_01218"/>
    </source>
</evidence>
<comment type="cofactor">
    <cofactor evidence="15">
        <name>Mg(2+)</name>
        <dbReference type="ChEBI" id="CHEBI:18420"/>
    </cofactor>
    <text evidence="15">Binds 1 Mg(2+) ion per subunit. The magnesium is bound as Mg-PRPP.</text>
</comment>
<evidence type="ECO:0000256" key="4">
    <source>
        <dbReference type="ARBA" id="ARBA00022533"/>
    </source>
</evidence>
<evidence type="ECO:0000259" key="16">
    <source>
        <dbReference type="Pfam" id="PF14681"/>
    </source>
</evidence>
<evidence type="ECO:0000313" key="17">
    <source>
        <dbReference type="EMBL" id="STO31913.1"/>
    </source>
</evidence>
<evidence type="ECO:0000256" key="8">
    <source>
        <dbReference type="ARBA" id="ARBA00022842"/>
    </source>
</evidence>
<dbReference type="PANTHER" id="PTHR32315:SF4">
    <property type="entry name" value="URACIL PHOSPHORIBOSYLTRANSFERASE, CHLOROPLASTIC"/>
    <property type="match status" value="1"/>
</dbReference>
<dbReference type="SUPFAM" id="SSF53271">
    <property type="entry name" value="PRTase-like"/>
    <property type="match status" value="1"/>
</dbReference>
<evidence type="ECO:0000256" key="10">
    <source>
        <dbReference type="ARBA" id="ARBA00031082"/>
    </source>
</evidence>
<dbReference type="InterPro" id="IPR000836">
    <property type="entry name" value="PRTase_dom"/>
</dbReference>
<dbReference type="GO" id="GO:0005525">
    <property type="term" value="F:GTP binding"/>
    <property type="evidence" value="ECO:0007669"/>
    <property type="project" value="UniProtKB-KW"/>
</dbReference>
<dbReference type="AlphaFoldDB" id="A0A377GYG8"/>
<dbReference type="GO" id="GO:0004845">
    <property type="term" value="F:uracil phosphoribosyltransferase activity"/>
    <property type="evidence" value="ECO:0007669"/>
    <property type="project" value="UniProtKB-UniRule"/>
</dbReference>
<dbReference type="InterPro" id="IPR050054">
    <property type="entry name" value="UPRTase/APRTase"/>
</dbReference>
<dbReference type="FunFam" id="3.40.50.2020:FF:000003">
    <property type="entry name" value="Uracil phosphoribosyltransferase"/>
    <property type="match status" value="1"/>
</dbReference>
<comment type="activity regulation">
    <text evidence="15">Allosterically activated by GTP.</text>
</comment>
<keyword evidence="9 15" id="KW-0342">GTP-binding</keyword>
<keyword evidence="8 15" id="KW-0460">Magnesium</keyword>
<dbReference type="CDD" id="cd06223">
    <property type="entry name" value="PRTases_typeI"/>
    <property type="match status" value="1"/>
</dbReference>
<evidence type="ECO:0000256" key="2">
    <source>
        <dbReference type="ARBA" id="ARBA00009516"/>
    </source>
</evidence>
<comment type="pathway">
    <text evidence="1 15">Pyrimidine metabolism; UMP biosynthesis via salvage pathway; UMP from uracil: step 1/1.</text>
</comment>
<dbReference type="GO" id="GO:0005737">
    <property type="term" value="C:cytoplasm"/>
    <property type="evidence" value="ECO:0007669"/>
    <property type="project" value="UniProtKB-ARBA"/>
</dbReference>
<keyword evidence="18" id="KW-1185">Reference proteome</keyword>